<dbReference type="PANTHER" id="PTHR30537:SF5">
    <property type="entry name" value="HTH-TYPE TRANSCRIPTIONAL ACTIVATOR TTDR-RELATED"/>
    <property type="match status" value="1"/>
</dbReference>
<evidence type="ECO:0000313" key="7">
    <source>
        <dbReference type="Proteomes" id="UP000554520"/>
    </source>
</evidence>
<protein>
    <submittedName>
        <fullName evidence="6">DNA-binding transcriptional LysR family regulator</fullName>
    </submittedName>
</protein>
<comment type="similarity">
    <text evidence="1">Belongs to the LysR transcriptional regulatory family.</text>
</comment>
<dbReference type="Proteomes" id="UP000554520">
    <property type="component" value="Unassembled WGS sequence"/>
</dbReference>
<dbReference type="SUPFAM" id="SSF46785">
    <property type="entry name" value="Winged helix' DNA-binding domain"/>
    <property type="match status" value="1"/>
</dbReference>
<dbReference type="GO" id="GO:0003700">
    <property type="term" value="F:DNA-binding transcription factor activity"/>
    <property type="evidence" value="ECO:0007669"/>
    <property type="project" value="InterPro"/>
</dbReference>
<keyword evidence="4" id="KW-0804">Transcription</keyword>
<dbReference type="InterPro" id="IPR058163">
    <property type="entry name" value="LysR-type_TF_proteobact-type"/>
</dbReference>
<gene>
    <name evidence="6" type="ORF">FHS21_005949</name>
</gene>
<comment type="caution">
    <text evidence="6">The sequence shown here is derived from an EMBL/GenBank/DDBJ whole genome shotgun (WGS) entry which is preliminary data.</text>
</comment>
<dbReference type="GO" id="GO:0006351">
    <property type="term" value="P:DNA-templated transcription"/>
    <property type="evidence" value="ECO:0007669"/>
    <property type="project" value="TreeGrafter"/>
</dbReference>
<dbReference type="InterPro" id="IPR005119">
    <property type="entry name" value="LysR_subst-bd"/>
</dbReference>
<keyword evidence="7" id="KW-1185">Reference proteome</keyword>
<evidence type="ECO:0000256" key="1">
    <source>
        <dbReference type="ARBA" id="ARBA00009437"/>
    </source>
</evidence>
<evidence type="ECO:0000256" key="2">
    <source>
        <dbReference type="ARBA" id="ARBA00023015"/>
    </source>
</evidence>
<dbReference type="PANTHER" id="PTHR30537">
    <property type="entry name" value="HTH-TYPE TRANSCRIPTIONAL REGULATOR"/>
    <property type="match status" value="1"/>
</dbReference>
<evidence type="ECO:0000256" key="3">
    <source>
        <dbReference type="ARBA" id="ARBA00023125"/>
    </source>
</evidence>
<dbReference type="GO" id="GO:0043565">
    <property type="term" value="F:sequence-specific DNA binding"/>
    <property type="evidence" value="ECO:0007669"/>
    <property type="project" value="TreeGrafter"/>
</dbReference>
<sequence>MSRFREMQAFVDAAEKGSLTSAAVEQRITPSMLGRRISDLERRLGVKLLHRTTRHMSMTEQGTLFLKHCRELLTELEAHEAAVFPESSHATGQLSVIAPAYVGRHHVAAHVRKFISENPQVQVSFNLSNSYVDPVHEGYDLCIRIGNVIDPDFVATKLATNRRVVCATPSYFQEYGAPQTLQDLAAHNCLAVNRIGGEHRDWLFQEDGKPVAVKVSGNFDCNDGEVLARWVCNGLCLAWRSTWEVSAQLDSGELVTALDQYALPSFDIMAIYPRHKPLTAKVKLFIDTLKAAYAQPGYWT</sequence>
<evidence type="ECO:0000256" key="4">
    <source>
        <dbReference type="ARBA" id="ARBA00023163"/>
    </source>
</evidence>
<dbReference type="EMBL" id="JACHXN010000033">
    <property type="protein sequence ID" value="MBB3149495.1"/>
    <property type="molecule type" value="Genomic_DNA"/>
</dbReference>
<dbReference type="PROSITE" id="PS50931">
    <property type="entry name" value="HTH_LYSR"/>
    <property type="match status" value="1"/>
</dbReference>
<dbReference type="AlphaFoldDB" id="A0A839UHU3"/>
<dbReference type="InterPro" id="IPR036388">
    <property type="entry name" value="WH-like_DNA-bd_sf"/>
</dbReference>
<dbReference type="Gene3D" id="3.40.190.290">
    <property type="match status" value="1"/>
</dbReference>
<keyword evidence="3 6" id="KW-0238">DNA-binding</keyword>
<dbReference type="RefSeq" id="WP_183665307.1">
    <property type="nucleotide sequence ID" value="NZ_JACHXN010000033.1"/>
</dbReference>
<reference evidence="6 7" key="1">
    <citation type="submission" date="2020-08" db="EMBL/GenBank/DDBJ databases">
        <title>Genomic Encyclopedia of Type Strains, Phase III (KMG-III): the genomes of soil and plant-associated and newly described type strains.</title>
        <authorList>
            <person name="Whitman W."/>
        </authorList>
    </citation>
    <scope>NUCLEOTIDE SEQUENCE [LARGE SCALE GENOMIC DNA]</scope>
    <source>
        <strain evidence="6 7">CECT 7015</strain>
    </source>
</reference>
<feature type="domain" description="HTH lysR-type" evidence="5">
    <location>
        <begin position="1"/>
        <end position="59"/>
    </location>
</feature>
<dbReference type="InterPro" id="IPR000847">
    <property type="entry name" value="LysR_HTH_N"/>
</dbReference>
<name>A0A839UHU3_9HYPH</name>
<dbReference type="SUPFAM" id="SSF53850">
    <property type="entry name" value="Periplasmic binding protein-like II"/>
    <property type="match status" value="1"/>
</dbReference>
<dbReference type="Pfam" id="PF00126">
    <property type="entry name" value="HTH_1"/>
    <property type="match status" value="1"/>
</dbReference>
<dbReference type="Pfam" id="PF03466">
    <property type="entry name" value="LysR_substrate"/>
    <property type="match status" value="1"/>
</dbReference>
<dbReference type="Gene3D" id="1.10.10.10">
    <property type="entry name" value="Winged helix-like DNA-binding domain superfamily/Winged helix DNA-binding domain"/>
    <property type="match status" value="1"/>
</dbReference>
<dbReference type="FunFam" id="1.10.10.10:FF:000001">
    <property type="entry name" value="LysR family transcriptional regulator"/>
    <property type="match status" value="1"/>
</dbReference>
<evidence type="ECO:0000313" key="6">
    <source>
        <dbReference type="EMBL" id="MBB3149495.1"/>
    </source>
</evidence>
<accession>A0A839UHU3</accession>
<dbReference type="InterPro" id="IPR036390">
    <property type="entry name" value="WH_DNA-bd_sf"/>
</dbReference>
<dbReference type="CDD" id="cd08422">
    <property type="entry name" value="PBP2_CrgA_like"/>
    <property type="match status" value="1"/>
</dbReference>
<keyword evidence="2" id="KW-0805">Transcription regulation</keyword>
<dbReference type="FunFam" id="3.40.190.290:FF:000001">
    <property type="entry name" value="Transcriptional regulator, LysR family"/>
    <property type="match status" value="1"/>
</dbReference>
<proteinExistence type="inferred from homology"/>
<evidence type="ECO:0000259" key="5">
    <source>
        <dbReference type="PROSITE" id="PS50931"/>
    </source>
</evidence>
<organism evidence="6 7">
    <name type="scientific">Phyllobacterium trifolii</name>
    <dbReference type="NCBI Taxonomy" id="300193"/>
    <lineage>
        <taxon>Bacteria</taxon>
        <taxon>Pseudomonadati</taxon>
        <taxon>Pseudomonadota</taxon>
        <taxon>Alphaproteobacteria</taxon>
        <taxon>Hyphomicrobiales</taxon>
        <taxon>Phyllobacteriaceae</taxon>
        <taxon>Phyllobacterium</taxon>
    </lineage>
</organism>